<reference evidence="1 2" key="1">
    <citation type="submission" date="2018-05" db="EMBL/GenBank/DDBJ databases">
        <title>Streptococcus from otitis media.</title>
        <authorList>
            <person name="Wayes A.M."/>
            <person name="Jakubovics N.S."/>
        </authorList>
    </citation>
    <scope>NUCLEOTIDE SEQUENCE [LARGE SCALE GENOMIC DNA]</scope>
    <source>
        <strain evidence="1 2">NU39</strain>
    </source>
</reference>
<gene>
    <name evidence="1" type="ORF">DF217_03160</name>
</gene>
<evidence type="ECO:0000313" key="2">
    <source>
        <dbReference type="Proteomes" id="UP000289921"/>
    </source>
</evidence>
<dbReference type="Proteomes" id="UP000289921">
    <property type="component" value="Unassembled WGS sequence"/>
</dbReference>
<comment type="caution">
    <text evidence="1">The sequence shown here is derived from an EMBL/GenBank/DDBJ whole genome shotgun (WGS) entry which is preliminary data.</text>
</comment>
<evidence type="ECO:0000313" key="1">
    <source>
        <dbReference type="EMBL" id="RXX22977.1"/>
    </source>
</evidence>
<dbReference type="AlphaFoldDB" id="A0A4Q2FSC0"/>
<dbReference type="EMBL" id="QEWK01000001">
    <property type="protein sequence ID" value="RXX22977.1"/>
    <property type="molecule type" value="Genomic_DNA"/>
</dbReference>
<proteinExistence type="predicted"/>
<sequence>MNGGKGLDNIVLRTEWFDKTEKFCEIRLDCKTKYLTIYQICYIFEEEMSKVYIAMDEYIKNPHQTKKIIFGDEREGGSGYFSFLLTPINLKEELKIEVDMEINDNENGLHRCKFYVNTQLENFKYFRNNLPRIFSKNSDKEIKLHPYF</sequence>
<protein>
    <submittedName>
        <fullName evidence="1">Uncharacterized protein</fullName>
    </submittedName>
</protein>
<name>A0A4Q2FSC0_STROR</name>
<accession>A0A4Q2FSC0</accession>
<organism evidence="1 2">
    <name type="scientific">Streptococcus oralis</name>
    <dbReference type="NCBI Taxonomy" id="1303"/>
    <lineage>
        <taxon>Bacteria</taxon>
        <taxon>Bacillati</taxon>
        <taxon>Bacillota</taxon>
        <taxon>Bacilli</taxon>
        <taxon>Lactobacillales</taxon>
        <taxon>Streptococcaceae</taxon>
        <taxon>Streptococcus</taxon>
    </lineage>
</organism>
<dbReference type="RefSeq" id="WP_042767886.1">
    <property type="nucleotide sequence ID" value="NZ_QEWK01000001.1"/>
</dbReference>